<evidence type="ECO:0000259" key="11">
    <source>
        <dbReference type="PROSITE" id="PS50262"/>
    </source>
</evidence>
<dbReference type="SMART" id="SM01381">
    <property type="entry name" value="7TM_GPCR_Srsx"/>
    <property type="match status" value="1"/>
</dbReference>
<comment type="caution">
    <text evidence="12">The sequence shown here is derived from an EMBL/GenBank/DDBJ whole genome shotgun (WGS) entry which is preliminary data.</text>
</comment>
<dbReference type="InterPro" id="IPR050125">
    <property type="entry name" value="GPCR_opsins"/>
</dbReference>
<accession>A0ABD2Q7W8</accession>
<feature type="transmembrane region" description="Helical" evidence="10">
    <location>
        <begin position="311"/>
        <end position="333"/>
    </location>
</feature>
<keyword evidence="9" id="KW-0175">Coiled coil</keyword>
<feature type="transmembrane region" description="Helical" evidence="10">
    <location>
        <begin position="339"/>
        <end position="357"/>
    </location>
</feature>
<evidence type="ECO:0000256" key="3">
    <source>
        <dbReference type="ARBA" id="ARBA00022989"/>
    </source>
</evidence>
<evidence type="ECO:0000256" key="7">
    <source>
        <dbReference type="ARBA" id="ARBA00023224"/>
    </source>
</evidence>
<dbReference type="EMBL" id="JBJKFK010000776">
    <property type="protein sequence ID" value="KAL3315322.1"/>
    <property type="molecule type" value="Genomic_DNA"/>
</dbReference>
<dbReference type="Gene3D" id="1.20.1070.10">
    <property type="entry name" value="Rhodopsin 7-helix transmembrane proteins"/>
    <property type="match status" value="1"/>
</dbReference>
<dbReference type="Proteomes" id="UP001626550">
    <property type="component" value="Unassembled WGS sequence"/>
</dbReference>
<feature type="transmembrane region" description="Helical" evidence="10">
    <location>
        <begin position="95"/>
        <end position="116"/>
    </location>
</feature>
<evidence type="ECO:0000313" key="13">
    <source>
        <dbReference type="Proteomes" id="UP001626550"/>
    </source>
</evidence>
<dbReference type="Pfam" id="PF00001">
    <property type="entry name" value="7tm_1"/>
    <property type="match status" value="1"/>
</dbReference>
<keyword evidence="6 8" id="KW-0675">Receptor</keyword>
<dbReference type="AlphaFoldDB" id="A0ABD2Q7W8"/>
<evidence type="ECO:0000256" key="8">
    <source>
        <dbReference type="RuleBase" id="RU000688"/>
    </source>
</evidence>
<evidence type="ECO:0000256" key="2">
    <source>
        <dbReference type="ARBA" id="ARBA00022692"/>
    </source>
</evidence>
<keyword evidence="5 10" id="KW-0472">Membrane</keyword>
<feature type="transmembrane region" description="Helical" evidence="10">
    <location>
        <begin position="20"/>
        <end position="43"/>
    </location>
</feature>
<gene>
    <name evidence="12" type="ORF">Ciccas_006046</name>
</gene>
<dbReference type="CDD" id="cd00637">
    <property type="entry name" value="7tm_classA_rhodopsin-like"/>
    <property type="match status" value="1"/>
</dbReference>
<comment type="subcellular location">
    <subcellularLocation>
        <location evidence="1">Membrane</location>
        <topology evidence="1">Multi-pass membrane protein</topology>
    </subcellularLocation>
</comment>
<comment type="similarity">
    <text evidence="8">Belongs to the G-protein coupled receptor 1 family.</text>
</comment>
<dbReference type="GO" id="GO:0004930">
    <property type="term" value="F:G protein-coupled receptor activity"/>
    <property type="evidence" value="ECO:0007669"/>
    <property type="project" value="UniProtKB-KW"/>
</dbReference>
<keyword evidence="3 10" id="KW-1133">Transmembrane helix</keyword>
<organism evidence="12 13">
    <name type="scientific">Cichlidogyrus casuarinus</name>
    <dbReference type="NCBI Taxonomy" id="1844966"/>
    <lineage>
        <taxon>Eukaryota</taxon>
        <taxon>Metazoa</taxon>
        <taxon>Spiralia</taxon>
        <taxon>Lophotrochozoa</taxon>
        <taxon>Platyhelminthes</taxon>
        <taxon>Monogenea</taxon>
        <taxon>Monopisthocotylea</taxon>
        <taxon>Dactylogyridea</taxon>
        <taxon>Ancyrocephalidae</taxon>
        <taxon>Cichlidogyrus</taxon>
    </lineage>
</organism>
<evidence type="ECO:0000313" key="12">
    <source>
        <dbReference type="EMBL" id="KAL3315322.1"/>
    </source>
</evidence>
<evidence type="ECO:0000256" key="1">
    <source>
        <dbReference type="ARBA" id="ARBA00004141"/>
    </source>
</evidence>
<feature type="coiled-coil region" evidence="9">
    <location>
        <begin position="220"/>
        <end position="247"/>
    </location>
</feature>
<name>A0ABD2Q7W8_9PLAT</name>
<reference evidence="12 13" key="1">
    <citation type="submission" date="2024-11" db="EMBL/GenBank/DDBJ databases">
        <title>Adaptive evolution of stress response genes in parasites aligns with host niche diversity.</title>
        <authorList>
            <person name="Hahn C."/>
            <person name="Resl P."/>
        </authorList>
    </citation>
    <scope>NUCLEOTIDE SEQUENCE [LARGE SCALE GENOMIC DNA]</scope>
    <source>
        <strain evidence="12">EGGRZ-B1_66</strain>
        <tissue evidence="12">Body</tissue>
    </source>
</reference>
<keyword evidence="7 8" id="KW-0807">Transducer</keyword>
<evidence type="ECO:0000256" key="6">
    <source>
        <dbReference type="ARBA" id="ARBA00023170"/>
    </source>
</evidence>
<evidence type="ECO:0000256" key="9">
    <source>
        <dbReference type="SAM" id="Coils"/>
    </source>
</evidence>
<evidence type="ECO:0000256" key="4">
    <source>
        <dbReference type="ARBA" id="ARBA00023040"/>
    </source>
</evidence>
<dbReference type="GO" id="GO:0016020">
    <property type="term" value="C:membrane"/>
    <property type="evidence" value="ECO:0007669"/>
    <property type="project" value="UniProtKB-SubCell"/>
</dbReference>
<proteinExistence type="inferred from homology"/>
<protein>
    <recommendedName>
        <fullName evidence="11">G-protein coupled receptors family 1 profile domain-containing protein</fullName>
    </recommendedName>
</protein>
<dbReference type="PROSITE" id="PS00237">
    <property type="entry name" value="G_PROTEIN_RECEP_F1_1"/>
    <property type="match status" value="1"/>
</dbReference>
<evidence type="ECO:0000256" key="10">
    <source>
        <dbReference type="SAM" id="Phobius"/>
    </source>
</evidence>
<dbReference type="PANTHER" id="PTHR24240">
    <property type="entry name" value="OPSIN"/>
    <property type="match status" value="1"/>
</dbReference>
<feature type="domain" description="G-protein coupled receptors family 1 profile" evidence="11">
    <location>
        <begin position="35"/>
        <end position="354"/>
    </location>
</feature>
<feature type="transmembrane region" description="Helical" evidence="10">
    <location>
        <begin position="137"/>
        <end position="154"/>
    </location>
</feature>
<dbReference type="PROSITE" id="PS50262">
    <property type="entry name" value="G_PROTEIN_RECEP_F1_2"/>
    <property type="match status" value="1"/>
</dbReference>
<keyword evidence="2 8" id="KW-0812">Transmembrane</keyword>
<dbReference type="InterPro" id="IPR017452">
    <property type="entry name" value="GPCR_Rhodpsn_7TM"/>
</dbReference>
<sequence length="376" mass="42861">MSCNYTSLGDRTRDPIEEGLGMSLIVLCSLIGTPGNLLVIAVYLQSKAKKLTSNFFILALACSDFFVCCANIPITIFLEVNQFQVSNSIKYMPNIYIFIITSAQCFSSLDLTSLALDRYLCICHPMTKLMTFKRAKILMLFQVTFSITLGALWFKGLELKETQPPTEGYKCADQSKEYKLAEYLPIFQLVAYACSMSCVLVLYLLIYIKVSKTRLKRKKLKGLDSQKVKIEFEKEEAEQQVASIQQTPLETDIDDKTNALVNGKNVVGSKEKSGSRFWSSLSKDKRRNMIRERNDSKDGTLRQNLKTAMTLALVTLVYITTMIPPLLITFGVFEFKMVIMYLYFINNAINPVIYGFMNPLFRADVRKFFNAFCRRN</sequence>
<evidence type="ECO:0000256" key="5">
    <source>
        <dbReference type="ARBA" id="ARBA00023136"/>
    </source>
</evidence>
<dbReference type="SUPFAM" id="SSF81321">
    <property type="entry name" value="Family A G protein-coupled receptor-like"/>
    <property type="match status" value="1"/>
</dbReference>
<keyword evidence="4 8" id="KW-0297">G-protein coupled receptor</keyword>
<dbReference type="InterPro" id="IPR000276">
    <property type="entry name" value="GPCR_Rhodpsn"/>
</dbReference>
<feature type="transmembrane region" description="Helical" evidence="10">
    <location>
        <begin position="55"/>
        <end position="75"/>
    </location>
</feature>
<dbReference type="PRINTS" id="PR00237">
    <property type="entry name" value="GPCRRHODOPSN"/>
</dbReference>
<keyword evidence="13" id="KW-1185">Reference proteome</keyword>
<feature type="transmembrane region" description="Helical" evidence="10">
    <location>
        <begin position="186"/>
        <end position="208"/>
    </location>
</feature>